<dbReference type="PROSITE" id="PS50937">
    <property type="entry name" value="HTH_MERR_2"/>
    <property type="match status" value="1"/>
</dbReference>
<dbReference type="InterPro" id="IPR048048">
    <property type="entry name" value="BldC-like"/>
</dbReference>
<dbReference type="GO" id="GO:0006355">
    <property type="term" value="P:regulation of DNA-templated transcription"/>
    <property type="evidence" value="ECO:0007669"/>
    <property type="project" value="InterPro"/>
</dbReference>
<accession>A0A512PCP1</accession>
<gene>
    <name evidence="3" type="ORF">CSO01_16070</name>
</gene>
<dbReference type="CDD" id="cd04762">
    <property type="entry name" value="HTH_MerR-trunc"/>
    <property type="match status" value="1"/>
</dbReference>
<evidence type="ECO:0000256" key="1">
    <source>
        <dbReference type="SAM" id="MobiDB-lite"/>
    </source>
</evidence>
<dbReference type="GO" id="GO:0003677">
    <property type="term" value="F:DNA binding"/>
    <property type="evidence" value="ECO:0007669"/>
    <property type="project" value="InterPro"/>
</dbReference>
<feature type="domain" description="HTH merR-type" evidence="2">
    <location>
        <begin position="49"/>
        <end position="105"/>
    </location>
</feature>
<feature type="region of interest" description="Disordered" evidence="1">
    <location>
        <begin position="1"/>
        <end position="40"/>
    </location>
</feature>
<reference evidence="3 4" key="1">
    <citation type="submission" date="2019-07" db="EMBL/GenBank/DDBJ databases">
        <title>Whole genome shotgun sequence of Cellulomonas soli NBRC 109434.</title>
        <authorList>
            <person name="Hosoyama A."/>
            <person name="Uohara A."/>
            <person name="Ohji S."/>
            <person name="Ichikawa N."/>
        </authorList>
    </citation>
    <scope>NUCLEOTIDE SEQUENCE [LARGE SCALE GENOMIC DNA]</scope>
    <source>
        <strain evidence="3 4">NBRC 109434</strain>
    </source>
</reference>
<dbReference type="InterPro" id="IPR010093">
    <property type="entry name" value="SinI_DNA-bd"/>
</dbReference>
<comment type="caution">
    <text evidence="3">The sequence shown here is derived from an EMBL/GenBank/DDBJ whole genome shotgun (WGS) entry which is preliminary data.</text>
</comment>
<sequence>MEQVLSGPVGRDDVPAVTTGRRRPVGVTPGAGPATTGEPAPISGSIERLLSPAEVAEQFGVDVRTVARWEHDGRLTAIRTLGGHRRYVQSEVVALLAARAAKDAK</sequence>
<proteinExistence type="predicted"/>
<keyword evidence="4" id="KW-1185">Reference proteome</keyword>
<dbReference type="EMBL" id="BKAL01000004">
    <property type="protein sequence ID" value="GEP68892.1"/>
    <property type="molecule type" value="Genomic_DNA"/>
</dbReference>
<organism evidence="3 4">
    <name type="scientific">Cellulomonas soli</name>
    <dbReference type="NCBI Taxonomy" id="931535"/>
    <lineage>
        <taxon>Bacteria</taxon>
        <taxon>Bacillati</taxon>
        <taxon>Actinomycetota</taxon>
        <taxon>Actinomycetes</taxon>
        <taxon>Micrococcales</taxon>
        <taxon>Cellulomonadaceae</taxon>
        <taxon>Cellulomonas</taxon>
    </lineage>
</organism>
<evidence type="ECO:0000313" key="4">
    <source>
        <dbReference type="Proteomes" id="UP000321798"/>
    </source>
</evidence>
<dbReference type="NCBIfam" id="TIGR01764">
    <property type="entry name" value="excise"/>
    <property type="match status" value="1"/>
</dbReference>
<evidence type="ECO:0000313" key="3">
    <source>
        <dbReference type="EMBL" id="GEP68892.1"/>
    </source>
</evidence>
<name>A0A512PCP1_9CELL</name>
<dbReference type="Pfam" id="PF00376">
    <property type="entry name" value="MerR"/>
    <property type="match status" value="1"/>
</dbReference>
<dbReference type="InterPro" id="IPR009061">
    <property type="entry name" value="DNA-bd_dom_put_sf"/>
</dbReference>
<dbReference type="NCBIfam" id="NF033787">
    <property type="entry name" value="HTH_BldC"/>
    <property type="match status" value="1"/>
</dbReference>
<dbReference type="Proteomes" id="UP000321798">
    <property type="component" value="Unassembled WGS sequence"/>
</dbReference>
<feature type="compositionally biased region" description="Low complexity" evidence="1">
    <location>
        <begin position="25"/>
        <end position="37"/>
    </location>
</feature>
<evidence type="ECO:0000259" key="2">
    <source>
        <dbReference type="PROSITE" id="PS50937"/>
    </source>
</evidence>
<protein>
    <recommendedName>
        <fullName evidence="2">HTH merR-type domain-containing protein</fullName>
    </recommendedName>
</protein>
<dbReference type="AlphaFoldDB" id="A0A512PCP1"/>
<dbReference type="InterPro" id="IPR000551">
    <property type="entry name" value="MerR-type_HTH_dom"/>
</dbReference>
<dbReference type="RefSeq" id="WP_307725881.1">
    <property type="nucleotide sequence ID" value="NZ_BAABBJ010000003.1"/>
</dbReference>
<dbReference type="Gene3D" id="1.10.1660.10">
    <property type="match status" value="1"/>
</dbReference>
<dbReference type="SUPFAM" id="SSF46955">
    <property type="entry name" value="Putative DNA-binding domain"/>
    <property type="match status" value="1"/>
</dbReference>